<protein>
    <submittedName>
        <fullName evidence="2">Uncharacterized protein</fullName>
    </submittedName>
</protein>
<feature type="compositionally biased region" description="Basic and acidic residues" evidence="1">
    <location>
        <begin position="80"/>
        <end position="94"/>
    </location>
</feature>
<proteinExistence type="predicted"/>
<dbReference type="EnsemblPlants" id="OMERI01G21620.1">
    <property type="protein sequence ID" value="OMERI01G21620.1"/>
    <property type="gene ID" value="OMERI01G21620"/>
</dbReference>
<dbReference type="HOGENOM" id="CLU_2162438_0_0_1"/>
<feature type="compositionally biased region" description="Low complexity" evidence="1">
    <location>
        <begin position="15"/>
        <end position="28"/>
    </location>
</feature>
<dbReference type="Gramene" id="OMERI01G21620.1">
    <property type="protein sequence ID" value="OMERI01G21620.1"/>
    <property type="gene ID" value="OMERI01G21620"/>
</dbReference>
<name>A0A0E0C4Z5_9ORYZ</name>
<dbReference type="AlphaFoldDB" id="A0A0E0C4Z5"/>
<feature type="region of interest" description="Disordered" evidence="1">
    <location>
        <begin position="1"/>
        <end position="36"/>
    </location>
</feature>
<feature type="compositionally biased region" description="Basic and acidic residues" evidence="1">
    <location>
        <begin position="1"/>
        <end position="12"/>
    </location>
</feature>
<reference evidence="2" key="2">
    <citation type="submission" date="2018-05" db="EMBL/GenBank/DDBJ databases">
        <title>OmerRS3 (Oryza meridionalis Reference Sequence Version 3).</title>
        <authorList>
            <person name="Zhang J."/>
            <person name="Kudrna D."/>
            <person name="Lee S."/>
            <person name="Talag J."/>
            <person name="Welchert J."/>
            <person name="Wing R.A."/>
        </authorList>
    </citation>
    <scope>NUCLEOTIDE SEQUENCE [LARGE SCALE GENOMIC DNA]</scope>
    <source>
        <strain evidence="2">cv. OR44</strain>
    </source>
</reference>
<organism evidence="2">
    <name type="scientific">Oryza meridionalis</name>
    <dbReference type="NCBI Taxonomy" id="40149"/>
    <lineage>
        <taxon>Eukaryota</taxon>
        <taxon>Viridiplantae</taxon>
        <taxon>Streptophyta</taxon>
        <taxon>Embryophyta</taxon>
        <taxon>Tracheophyta</taxon>
        <taxon>Spermatophyta</taxon>
        <taxon>Magnoliopsida</taxon>
        <taxon>Liliopsida</taxon>
        <taxon>Poales</taxon>
        <taxon>Poaceae</taxon>
        <taxon>BOP clade</taxon>
        <taxon>Oryzoideae</taxon>
        <taxon>Oryzeae</taxon>
        <taxon>Oryzinae</taxon>
        <taxon>Oryza</taxon>
    </lineage>
</organism>
<feature type="region of interest" description="Disordered" evidence="1">
    <location>
        <begin position="78"/>
        <end position="101"/>
    </location>
</feature>
<evidence type="ECO:0000313" key="2">
    <source>
        <dbReference type="EnsemblPlants" id="OMERI01G21620.1"/>
    </source>
</evidence>
<dbReference type="Proteomes" id="UP000008021">
    <property type="component" value="Chromosome 1"/>
</dbReference>
<sequence length="111" mass="11850">MKRETIEKDRIGLTHAAPAHASSPRDAAPAPPAPLCCHGGQWAPTVRRTVDATDAGAASDGAGGWPWWAADVASGRHWKRPEGEHGRGARHGDKAGCGGRGCNRELWHDWM</sequence>
<keyword evidence="3" id="KW-1185">Reference proteome</keyword>
<evidence type="ECO:0000313" key="3">
    <source>
        <dbReference type="Proteomes" id="UP000008021"/>
    </source>
</evidence>
<reference evidence="2" key="1">
    <citation type="submission" date="2015-04" db="UniProtKB">
        <authorList>
            <consortium name="EnsemblPlants"/>
        </authorList>
    </citation>
    <scope>IDENTIFICATION</scope>
</reference>
<accession>A0A0E0C4Z5</accession>
<evidence type="ECO:0000256" key="1">
    <source>
        <dbReference type="SAM" id="MobiDB-lite"/>
    </source>
</evidence>